<keyword evidence="3" id="KW-0732">Signal</keyword>
<sequence>MYEEGSSQYKYHLQRYGHPSKVGFKDVIHQWKADQWDPVYLLSLYKKAGARYFFALANHHDNLDLWDSRYHSWNALKVGPKKDIIGGWAHAARQAGLPFGVSVHAAHAWTWYEVAQRADKKGPLAGVPYDGKLTMNDGKGTWWEGMAPRLLYAQDHPLSADSHDSSSIHRQWHWGNGAAPPSDAYCQNFLRRTIELIDKYQPELLYFDDTVLPFHPLNDIGLRIVAHHYNQSIQRNNGALKAVVNGKILDEMQRKCLVWDIERGQSNEIEPHPWQTDTCIGSWHYDKRIYEGRRYKSARTVIQTLVDVVSKNGNLLLSIPVKGNGTIDEQEIAVLDEIGRWMNVNQEGIFGTRPWKIFGEGPAISGAAPLSAQGFNEGKGKPLGAEDVRFTVKGNVLYATLFGWPDNGVACIRSLADGSMYRPESIRSVELLGGGATAFRRDTKGLHITLPENRPLHTYAMTVRIR</sequence>
<protein>
    <recommendedName>
        <fullName evidence="2">alpha-L-fucosidase</fullName>
        <ecNumber evidence="2">3.2.1.51</ecNumber>
    </recommendedName>
</protein>
<comment type="caution">
    <text evidence="8">The sequence shown here is derived from an EMBL/GenBank/DDBJ whole genome shotgun (WGS) entry which is preliminary data.</text>
</comment>
<feature type="domain" description="Alpha-L-fucosidase C-terminal" evidence="7">
    <location>
        <begin position="386"/>
        <end position="462"/>
    </location>
</feature>
<dbReference type="PANTHER" id="PTHR10030">
    <property type="entry name" value="ALPHA-L-FUCOSIDASE"/>
    <property type="match status" value="1"/>
</dbReference>
<evidence type="ECO:0000256" key="1">
    <source>
        <dbReference type="ARBA" id="ARBA00007951"/>
    </source>
</evidence>
<keyword evidence="9" id="KW-1185">Reference proteome</keyword>
<dbReference type="GO" id="GO:0004560">
    <property type="term" value="F:alpha-L-fucosidase activity"/>
    <property type="evidence" value="ECO:0007669"/>
    <property type="project" value="InterPro"/>
</dbReference>
<dbReference type="AlphaFoldDB" id="A0A512RT63"/>
<evidence type="ECO:0000256" key="5">
    <source>
        <dbReference type="ARBA" id="ARBA00023295"/>
    </source>
</evidence>
<dbReference type="GO" id="GO:0016139">
    <property type="term" value="P:glycoside catabolic process"/>
    <property type="evidence" value="ECO:0007669"/>
    <property type="project" value="TreeGrafter"/>
</dbReference>
<feature type="domain" description="Glycoside hydrolase family 29 N-terminal" evidence="6">
    <location>
        <begin position="6"/>
        <end position="347"/>
    </location>
</feature>
<dbReference type="InterPro" id="IPR031919">
    <property type="entry name" value="Fucosidase_C"/>
</dbReference>
<dbReference type="GO" id="GO:0006004">
    <property type="term" value="P:fucose metabolic process"/>
    <property type="evidence" value="ECO:0007669"/>
    <property type="project" value="TreeGrafter"/>
</dbReference>
<comment type="similarity">
    <text evidence="1">Belongs to the glycosyl hydrolase 29 family.</text>
</comment>
<organism evidence="8 9">
    <name type="scientific">Chitinophaga cymbidii</name>
    <dbReference type="NCBI Taxonomy" id="1096750"/>
    <lineage>
        <taxon>Bacteria</taxon>
        <taxon>Pseudomonadati</taxon>
        <taxon>Bacteroidota</taxon>
        <taxon>Chitinophagia</taxon>
        <taxon>Chitinophagales</taxon>
        <taxon>Chitinophagaceae</taxon>
        <taxon>Chitinophaga</taxon>
    </lineage>
</organism>
<evidence type="ECO:0000256" key="3">
    <source>
        <dbReference type="ARBA" id="ARBA00022729"/>
    </source>
</evidence>
<proteinExistence type="inferred from homology"/>
<dbReference type="Pfam" id="PF16757">
    <property type="entry name" value="Fucosidase_C"/>
    <property type="match status" value="1"/>
</dbReference>
<name>A0A512RT63_9BACT</name>
<dbReference type="Gene3D" id="2.60.40.1180">
    <property type="entry name" value="Golgi alpha-mannosidase II"/>
    <property type="match status" value="1"/>
</dbReference>
<dbReference type="InterPro" id="IPR013780">
    <property type="entry name" value="Glyco_hydro_b"/>
</dbReference>
<dbReference type="Pfam" id="PF01120">
    <property type="entry name" value="Alpha_L_fucos"/>
    <property type="match status" value="1"/>
</dbReference>
<evidence type="ECO:0000259" key="7">
    <source>
        <dbReference type="Pfam" id="PF16757"/>
    </source>
</evidence>
<evidence type="ECO:0000256" key="2">
    <source>
        <dbReference type="ARBA" id="ARBA00012662"/>
    </source>
</evidence>
<dbReference type="Gene3D" id="3.20.20.80">
    <property type="entry name" value="Glycosidases"/>
    <property type="match status" value="1"/>
</dbReference>
<dbReference type="Proteomes" id="UP000321436">
    <property type="component" value="Unassembled WGS sequence"/>
</dbReference>
<gene>
    <name evidence="8" type="ORF">CCY01nite_51480</name>
</gene>
<dbReference type="SMART" id="SM00812">
    <property type="entry name" value="Alpha_L_fucos"/>
    <property type="match status" value="1"/>
</dbReference>
<evidence type="ECO:0000313" key="9">
    <source>
        <dbReference type="Proteomes" id="UP000321436"/>
    </source>
</evidence>
<dbReference type="InterPro" id="IPR057739">
    <property type="entry name" value="Glyco_hydro_29_N"/>
</dbReference>
<keyword evidence="4" id="KW-0378">Hydrolase</keyword>
<dbReference type="PANTHER" id="PTHR10030:SF37">
    <property type="entry name" value="ALPHA-L-FUCOSIDASE-RELATED"/>
    <property type="match status" value="1"/>
</dbReference>
<keyword evidence="5" id="KW-0326">Glycosidase</keyword>
<dbReference type="InterPro" id="IPR017853">
    <property type="entry name" value="GH"/>
</dbReference>
<evidence type="ECO:0000259" key="6">
    <source>
        <dbReference type="Pfam" id="PF01120"/>
    </source>
</evidence>
<evidence type="ECO:0000256" key="4">
    <source>
        <dbReference type="ARBA" id="ARBA00022801"/>
    </source>
</evidence>
<dbReference type="InterPro" id="IPR000933">
    <property type="entry name" value="Glyco_hydro_29"/>
</dbReference>
<dbReference type="SUPFAM" id="SSF51445">
    <property type="entry name" value="(Trans)glycosidases"/>
    <property type="match status" value="1"/>
</dbReference>
<evidence type="ECO:0000313" key="8">
    <source>
        <dbReference type="EMBL" id="GEP98888.1"/>
    </source>
</evidence>
<dbReference type="GO" id="GO:0005764">
    <property type="term" value="C:lysosome"/>
    <property type="evidence" value="ECO:0007669"/>
    <property type="project" value="TreeGrafter"/>
</dbReference>
<accession>A0A512RT63</accession>
<reference evidence="8 9" key="1">
    <citation type="submission" date="2019-07" db="EMBL/GenBank/DDBJ databases">
        <title>Whole genome shotgun sequence of Chitinophaga cymbidii NBRC 109752.</title>
        <authorList>
            <person name="Hosoyama A."/>
            <person name="Uohara A."/>
            <person name="Ohji S."/>
            <person name="Ichikawa N."/>
        </authorList>
    </citation>
    <scope>NUCLEOTIDE SEQUENCE [LARGE SCALE GENOMIC DNA]</scope>
    <source>
        <strain evidence="8 9">NBRC 109752</strain>
    </source>
</reference>
<dbReference type="EC" id="3.2.1.51" evidence="2"/>
<dbReference type="EMBL" id="BKAU01000010">
    <property type="protein sequence ID" value="GEP98888.1"/>
    <property type="molecule type" value="Genomic_DNA"/>
</dbReference>